<dbReference type="PANTHER" id="PTHR30246">
    <property type="entry name" value="2-KETO-3-DEOXY-6-PHOSPHOGLUCONATE ALDOLASE"/>
    <property type="match status" value="1"/>
</dbReference>
<comment type="subunit">
    <text evidence="4">Homotrimer.</text>
</comment>
<keyword evidence="6 9" id="KW-0456">Lyase</keyword>
<evidence type="ECO:0000256" key="8">
    <source>
        <dbReference type="ARBA" id="ARBA00023277"/>
    </source>
</evidence>
<gene>
    <name evidence="9" type="primary">eda</name>
    <name evidence="9" type="ORF">GH975_04085</name>
</gene>
<comment type="catalytic activity">
    <reaction evidence="1">
        <text>2-dehydro-3-deoxy-6-phospho-D-gluconate = D-glyceraldehyde 3-phosphate + pyruvate</text>
        <dbReference type="Rhea" id="RHEA:17089"/>
        <dbReference type="ChEBI" id="CHEBI:15361"/>
        <dbReference type="ChEBI" id="CHEBI:57569"/>
        <dbReference type="ChEBI" id="CHEBI:59776"/>
        <dbReference type="EC" id="4.1.2.14"/>
    </reaction>
</comment>
<evidence type="ECO:0000256" key="6">
    <source>
        <dbReference type="ARBA" id="ARBA00023239"/>
    </source>
</evidence>
<dbReference type="PROSITE" id="PS00160">
    <property type="entry name" value="ALDOLASE_KDPG_KHG_2"/>
    <property type="match status" value="1"/>
</dbReference>
<evidence type="ECO:0000256" key="2">
    <source>
        <dbReference type="ARBA" id="ARBA00004736"/>
    </source>
</evidence>
<evidence type="ECO:0000256" key="4">
    <source>
        <dbReference type="ARBA" id="ARBA00011233"/>
    </source>
</evidence>
<dbReference type="GO" id="GO:0008675">
    <property type="term" value="F:2-dehydro-3-deoxy-phosphogluconate aldolase activity"/>
    <property type="evidence" value="ECO:0007669"/>
    <property type="project" value="UniProtKB-EC"/>
</dbReference>
<dbReference type="NCBIfam" id="NF004325">
    <property type="entry name" value="PRK05718.1"/>
    <property type="match status" value="1"/>
</dbReference>
<dbReference type="SUPFAM" id="SSF51569">
    <property type="entry name" value="Aldolase"/>
    <property type="match status" value="1"/>
</dbReference>
<proteinExistence type="inferred from homology"/>
<evidence type="ECO:0000313" key="10">
    <source>
        <dbReference type="Proteomes" id="UP000388235"/>
    </source>
</evidence>
<evidence type="ECO:0000256" key="5">
    <source>
        <dbReference type="ARBA" id="ARBA00013063"/>
    </source>
</evidence>
<dbReference type="InterPro" id="IPR013785">
    <property type="entry name" value="Aldolase_TIM"/>
</dbReference>
<keyword evidence="7" id="KW-0704">Schiff base</keyword>
<evidence type="ECO:0000256" key="1">
    <source>
        <dbReference type="ARBA" id="ARBA00000654"/>
    </source>
</evidence>
<dbReference type="RefSeq" id="WP_153713298.1">
    <property type="nucleotide sequence ID" value="NZ_CP045871.1"/>
</dbReference>
<dbReference type="NCBIfam" id="TIGR01182">
    <property type="entry name" value="eda"/>
    <property type="match status" value="1"/>
</dbReference>
<reference evidence="9 10" key="1">
    <citation type="submission" date="2019-11" db="EMBL/GenBank/DDBJ databases">
        <authorList>
            <person name="Khan S.A."/>
            <person name="Jeon C.O."/>
            <person name="Chun B.H."/>
        </authorList>
    </citation>
    <scope>NUCLEOTIDE SEQUENCE [LARGE SCALE GENOMIC DNA]</scope>
    <source>
        <strain evidence="9 10">IMCC 1097</strain>
    </source>
</reference>
<organism evidence="9 10">
    <name type="scientific">Litorivicinus lipolyticus</name>
    <dbReference type="NCBI Taxonomy" id="418701"/>
    <lineage>
        <taxon>Bacteria</taxon>
        <taxon>Pseudomonadati</taxon>
        <taxon>Pseudomonadota</taxon>
        <taxon>Gammaproteobacteria</taxon>
        <taxon>Oceanospirillales</taxon>
        <taxon>Litorivicinaceae</taxon>
        <taxon>Litorivicinus</taxon>
    </lineage>
</organism>
<comment type="pathway">
    <text evidence="2">Carbohydrate acid metabolism; 2-dehydro-3-deoxy-D-gluconate degradation; D-glyceraldehyde 3-phosphate and pyruvate from 2-dehydro-3-deoxy-D-gluconate: step 2/2.</text>
</comment>
<name>A0A5Q2QA00_9GAMM</name>
<dbReference type="EC" id="4.1.2.14" evidence="5"/>
<dbReference type="CDD" id="cd00452">
    <property type="entry name" value="KDPG_aldolase"/>
    <property type="match status" value="1"/>
</dbReference>
<accession>A0A5Q2QA00</accession>
<evidence type="ECO:0000313" key="9">
    <source>
        <dbReference type="EMBL" id="QGG79794.1"/>
    </source>
</evidence>
<dbReference type="Gene3D" id="3.20.20.70">
    <property type="entry name" value="Aldolase class I"/>
    <property type="match status" value="1"/>
</dbReference>
<keyword evidence="10" id="KW-1185">Reference proteome</keyword>
<dbReference type="Proteomes" id="UP000388235">
    <property type="component" value="Chromosome"/>
</dbReference>
<dbReference type="EMBL" id="CP045871">
    <property type="protein sequence ID" value="QGG79794.1"/>
    <property type="molecule type" value="Genomic_DNA"/>
</dbReference>
<dbReference type="OrthoDB" id="9805177at2"/>
<dbReference type="KEGG" id="llp:GH975_04085"/>
<dbReference type="AlphaFoldDB" id="A0A5Q2QA00"/>
<protein>
    <recommendedName>
        <fullName evidence="5">2-dehydro-3-deoxy-phosphogluconate aldolase</fullName>
        <ecNumber evidence="5">4.1.2.14</ecNumber>
    </recommendedName>
</protein>
<evidence type="ECO:0000256" key="7">
    <source>
        <dbReference type="ARBA" id="ARBA00023270"/>
    </source>
</evidence>
<dbReference type="PROSITE" id="PS00159">
    <property type="entry name" value="ALDOLASE_KDPG_KHG_1"/>
    <property type="match status" value="1"/>
</dbReference>
<dbReference type="Pfam" id="PF01081">
    <property type="entry name" value="Aldolase"/>
    <property type="match status" value="1"/>
</dbReference>
<sequence length="209" mass="21542">MTPLALMQTAPVIPVLAFDNVEQAIEQSKALVAGGLPVLEITLRTASAIDCIKAVAAEVEGAIVGAGTVLNPNDLERVVEAGAQFAVSPGATDTLWRAAEQSPVPLLAGVASVSDIMRGMEFGHTEFKFFPAEINGGVAAIKAFGGPLKGVSFCPTGGVKPANLADYLALDNVVCVGGTWLTPKDADPMQIEFYASDAVKMARAAGWTG</sequence>
<dbReference type="PANTHER" id="PTHR30246:SF1">
    <property type="entry name" value="2-DEHYDRO-3-DEOXY-6-PHOSPHOGALACTONATE ALDOLASE-RELATED"/>
    <property type="match status" value="1"/>
</dbReference>
<keyword evidence="8" id="KW-0119">Carbohydrate metabolism</keyword>
<evidence type="ECO:0000256" key="3">
    <source>
        <dbReference type="ARBA" id="ARBA00006906"/>
    </source>
</evidence>
<dbReference type="InterPro" id="IPR031338">
    <property type="entry name" value="KDPG/KHG_AS_2"/>
</dbReference>
<comment type="similarity">
    <text evidence="3">Belongs to the KHG/KDPG aldolase family.</text>
</comment>
<dbReference type="InterPro" id="IPR031337">
    <property type="entry name" value="KDPG/KHG_AS_1"/>
</dbReference>
<dbReference type="InterPro" id="IPR000887">
    <property type="entry name" value="Aldlse_KDPG_KHG"/>
</dbReference>